<evidence type="ECO:0000313" key="2">
    <source>
        <dbReference type="Proteomes" id="UP001163321"/>
    </source>
</evidence>
<name>A0ACC0W098_9STRA</name>
<proteinExistence type="predicted"/>
<comment type="caution">
    <text evidence="1">The sequence shown here is derived from an EMBL/GenBank/DDBJ whole genome shotgun (WGS) entry which is preliminary data.</text>
</comment>
<organism evidence="1 2">
    <name type="scientific">Peronosclerospora sorghi</name>
    <dbReference type="NCBI Taxonomy" id="230839"/>
    <lineage>
        <taxon>Eukaryota</taxon>
        <taxon>Sar</taxon>
        <taxon>Stramenopiles</taxon>
        <taxon>Oomycota</taxon>
        <taxon>Peronosporomycetes</taxon>
        <taxon>Peronosporales</taxon>
        <taxon>Peronosporaceae</taxon>
        <taxon>Peronosclerospora</taxon>
    </lineage>
</organism>
<reference evidence="1 2" key="1">
    <citation type="journal article" date="2022" name="bioRxiv">
        <title>The genome of the oomycete Peronosclerospora sorghi, a cosmopolitan pathogen of maize and sorghum, is inflated with dispersed pseudogenes.</title>
        <authorList>
            <person name="Fletcher K."/>
            <person name="Martin F."/>
            <person name="Isakeit T."/>
            <person name="Cavanaugh K."/>
            <person name="Magill C."/>
            <person name="Michelmore R."/>
        </authorList>
    </citation>
    <scope>NUCLEOTIDE SEQUENCE [LARGE SCALE GENOMIC DNA]</scope>
    <source>
        <strain evidence="1">P6</strain>
    </source>
</reference>
<evidence type="ECO:0000313" key="1">
    <source>
        <dbReference type="EMBL" id="KAI9912218.1"/>
    </source>
</evidence>
<accession>A0ACC0W098</accession>
<sequence>MHTVLSASAFSNRDSKTVSLSVTPPLAFVPSSAPDDAVRLFKFHFALLLLGLILSALYSSANVFSSFFSRSIAVNSYWKASTAGTKLNRAGERHELRV</sequence>
<dbReference type="EMBL" id="CM047584">
    <property type="protein sequence ID" value="KAI9912218.1"/>
    <property type="molecule type" value="Genomic_DNA"/>
</dbReference>
<gene>
    <name evidence="1" type="ORF">PsorP6_008944</name>
</gene>
<keyword evidence="2" id="KW-1185">Reference proteome</keyword>
<protein>
    <submittedName>
        <fullName evidence="1">Uncharacterized protein</fullName>
    </submittedName>
</protein>
<dbReference type="Proteomes" id="UP001163321">
    <property type="component" value="Chromosome 5"/>
</dbReference>